<comment type="subcellular location">
    <subcellularLocation>
        <location evidence="1">Membrane</location>
        <topology evidence="1">Single-pass type I membrane protein</topology>
    </subcellularLocation>
</comment>
<gene>
    <name evidence="23" type="ORF">RHSIM_Rhsim04G0078900</name>
</gene>
<dbReference type="AlphaFoldDB" id="A0A834LRK3"/>
<comment type="caution">
    <text evidence="23">The sequence shown here is derived from an EMBL/GenBank/DDBJ whole genome shotgun (WGS) entry which is preliminary data.</text>
</comment>
<dbReference type="Pfam" id="PF12947">
    <property type="entry name" value="EGF_3"/>
    <property type="match status" value="2"/>
</dbReference>
<feature type="binding site" evidence="19">
    <location>
        <position position="810"/>
    </location>
    <ligand>
        <name>ATP</name>
        <dbReference type="ChEBI" id="CHEBI:30616"/>
    </ligand>
</feature>
<feature type="domain" description="Protein kinase" evidence="21">
    <location>
        <begin position="234"/>
        <end position="514"/>
    </location>
</feature>
<keyword evidence="14" id="KW-1015">Disulfide bond</keyword>
<evidence type="ECO:0000259" key="21">
    <source>
        <dbReference type="PROSITE" id="PS50011"/>
    </source>
</evidence>
<dbReference type="InterPro" id="IPR000719">
    <property type="entry name" value="Prot_kinase_dom"/>
</dbReference>
<dbReference type="GO" id="GO:0007166">
    <property type="term" value="P:cell surface receptor signaling pathway"/>
    <property type="evidence" value="ECO:0007669"/>
    <property type="project" value="InterPro"/>
</dbReference>
<dbReference type="PROSITE" id="PS01187">
    <property type="entry name" value="EGF_CA"/>
    <property type="match status" value="2"/>
</dbReference>
<dbReference type="CDD" id="cd00054">
    <property type="entry name" value="EGF_CA"/>
    <property type="match status" value="2"/>
</dbReference>
<dbReference type="SMART" id="SM00220">
    <property type="entry name" value="S_TKc"/>
    <property type="match status" value="2"/>
</dbReference>
<sequence>MQSLATEVWSYDKCGYAFMGEQNSFYFHNLSDFSDPTFANQVPIVLDYAIGNQSCVQAQNSNAYLCLPNNTLCTNNTDSGSGGYLCSCENGYEGNPYLSPGCTDIDECEDTHLNDCDGNATCTNTPGSFNCSCNPHYFGDGRSDGRGCNPDQASQISVIKLSLALSFGFVSFLIGVSWIYSFINRRKLIKLREQFFQQNGGLLMKQKISSIDGTSAETSRIFTAEELKKATNNYAENQILGRGGYGVVYKGILPDQRVVAIKKSKVMDANQVEQFINELVIVTQVNHRNVVKLLGCCFESEVPELVYEYISNGTLFQHIHKPLSWLTLEHRLRIAVEAASALSYLHSAASIPIIHRDVKSANILLDANYVAKMADFGASRLVPLDQTQVTTLIQGTLGYLDPEYFYTSQLNEKSDVYSFGVVLAELLTGKKPICLERSQEERNLATYFLVSMKENRLYQILEPRVVKEGTLDQLQAIGELVKRCLCVKSEERPAMKEVVVELESLRKYRKDPWINQQSHEESESFLSDKAPTDIYALSIGPSTGNISGQYSFGSSTTFPLNDNCGYAFMGEQDSFQYSNLSVFSDPNFMSQVPIVLDYAIGTQSCAVANNSNAYLCNPNNTLCSDNTDSSGYGGYLCSCEYGYEGNPYLSPGCTDIDECKDPNLNDCDVNAKCKNTPGNFTCSCDHHFSGDGRRDGSGCTRQASQIPVILGLSFGFLSLLIGVTWMYSCINRRKLIKLREQYFQQNGGLLMQQKISSIHGTSAESSKIFTAEELKKATNNYAEDRILGRGGYGVVYKGILPDQSIVAIKKSKVMDGNQVEQFINELLIVSQVNHRNVVKLLGCCFELEVPELVYEYIPNGTLFEHIQKSLSWLTLDHRLRIAAEAAGALSYLHSGASIPIIHRDVKSANILLDANYVAKMADFGASRLVPLDQTQVTTLVQGTLGFLDPEYFHTSQLNEKSDVYSFGVVLAELLTGKKPICFERSQEERNLATYFLVSMKENRLYQILEPRAVKEGTLDQLQAIAEFVKRCLRVKSEERPTMKEVVMEL</sequence>
<dbReference type="InterPro" id="IPR001881">
    <property type="entry name" value="EGF-like_Ca-bd_dom"/>
</dbReference>
<keyword evidence="9 19" id="KW-0547">Nucleotide-binding</keyword>
<evidence type="ECO:0000256" key="20">
    <source>
        <dbReference type="SAM" id="Phobius"/>
    </source>
</evidence>
<comment type="catalytic activity">
    <reaction evidence="16">
        <text>L-threonyl-[protein] + ATP = O-phospho-L-threonyl-[protein] + ADP + H(+)</text>
        <dbReference type="Rhea" id="RHEA:46608"/>
        <dbReference type="Rhea" id="RHEA-COMP:11060"/>
        <dbReference type="Rhea" id="RHEA-COMP:11605"/>
        <dbReference type="ChEBI" id="CHEBI:15378"/>
        <dbReference type="ChEBI" id="CHEBI:30013"/>
        <dbReference type="ChEBI" id="CHEBI:30616"/>
        <dbReference type="ChEBI" id="CHEBI:61977"/>
        <dbReference type="ChEBI" id="CHEBI:456216"/>
    </reaction>
</comment>
<evidence type="ECO:0000256" key="8">
    <source>
        <dbReference type="ARBA" id="ARBA00022737"/>
    </source>
</evidence>
<evidence type="ECO:0000256" key="14">
    <source>
        <dbReference type="ARBA" id="ARBA00023157"/>
    </source>
</evidence>
<feature type="transmembrane region" description="Helical" evidence="20">
    <location>
        <begin position="708"/>
        <end position="727"/>
    </location>
</feature>
<dbReference type="InterPro" id="IPR017441">
    <property type="entry name" value="Protein_kinase_ATP_BS"/>
</dbReference>
<dbReference type="PROSITE" id="PS50011">
    <property type="entry name" value="PROTEIN_KINASE_DOM"/>
    <property type="match status" value="2"/>
</dbReference>
<evidence type="ECO:0000256" key="16">
    <source>
        <dbReference type="ARBA" id="ARBA00047951"/>
    </source>
</evidence>
<dbReference type="PANTHER" id="PTHR27005:SF283">
    <property type="entry name" value="OS02G0633066 PROTEIN"/>
    <property type="match status" value="1"/>
</dbReference>
<keyword evidence="10" id="KW-0418">Kinase</keyword>
<evidence type="ECO:0000256" key="11">
    <source>
        <dbReference type="ARBA" id="ARBA00022840"/>
    </source>
</evidence>
<evidence type="ECO:0000259" key="22">
    <source>
        <dbReference type="PROSITE" id="PS50026"/>
    </source>
</evidence>
<evidence type="ECO:0000256" key="9">
    <source>
        <dbReference type="ARBA" id="ARBA00022741"/>
    </source>
</evidence>
<feature type="transmembrane region" description="Helical" evidence="20">
    <location>
        <begin position="161"/>
        <end position="183"/>
    </location>
</feature>
<dbReference type="SUPFAM" id="SSF57184">
    <property type="entry name" value="Growth factor receptor domain"/>
    <property type="match status" value="1"/>
</dbReference>
<dbReference type="InterPro" id="IPR009030">
    <property type="entry name" value="Growth_fac_rcpt_cys_sf"/>
</dbReference>
<dbReference type="PROSITE" id="PS00107">
    <property type="entry name" value="PROTEIN_KINASE_ATP"/>
    <property type="match status" value="2"/>
</dbReference>
<evidence type="ECO:0000256" key="4">
    <source>
        <dbReference type="ARBA" id="ARBA00022553"/>
    </source>
</evidence>
<dbReference type="InterPro" id="IPR011009">
    <property type="entry name" value="Kinase-like_dom_sf"/>
</dbReference>
<dbReference type="SUPFAM" id="SSF56112">
    <property type="entry name" value="Protein kinase-like (PK-like)"/>
    <property type="match status" value="2"/>
</dbReference>
<keyword evidence="12 20" id="KW-1133">Transmembrane helix</keyword>
<evidence type="ECO:0000256" key="13">
    <source>
        <dbReference type="ARBA" id="ARBA00023136"/>
    </source>
</evidence>
<comment type="caution">
    <text evidence="18">Lacks conserved residue(s) required for the propagation of feature annotation.</text>
</comment>
<dbReference type="GO" id="GO:0004674">
    <property type="term" value="F:protein serine/threonine kinase activity"/>
    <property type="evidence" value="ECO:0007669"/>
    <property type="project" value="UniProtKB-KW"/>
</dbReference>
<reference evidence="23" key="1">
    <citation type="submission" date="2019-11" db="EMBL/GenBank/DDBJ databases">
        <authorList>
            <person name="Liu Y."/>
            <person name="Hou J."/>
            <person name="Li T.-Q."/>
            <person name="Guan C.-H."/>
            <person name="Wu X."/>
            <person name="Wu H.-Z."/>
            <person name="Ling F."/>
            <person name="Zhang R."/>
            <person name="Shi X.-G."/>
            <person name="Ren J.-P."/>
            <person name="Chen E.-F."/>
            <person name="Sun J.-M."/>
        </authorList>
    </citation>
    <scope>NUCLEOTIDE SEQUENCE</scope>
    <source>
        <strain evidence="23">Adult_tree_wgs_1</strain>
        <tissue evidence="23">Leaves</tissue>
    </source>
</reference>
<dbReference type="InterPro" id="IPR018097">
    <property type="entry name" value="EGF_Ca-bd_CS"/>
</dbReference>
<dbReference type="Gene3D" id="3.30.200.20">
    <property type="entry name" value="Phosphorylase Kinase, domain 1"/>
    <property type="match status" value="2"/>
</dbReference>
<keyword evidence="13 20" id="KW-0472">Membrane</keyword>
<keyword evidence="2" id="KW-0723">Serine/threonine-protein kinase</keyword>
<dbReference type="CDD" id="cd14066">
    <property type="entry name" value="STKc_IRAK"/>
    <property type="match status" value="2"/>
</dbReference>
<keyword evidence="4" id="KW-0597">Phosphoprotein</keyword>
<evidence type="ECO:0000256" key="6">
    <source>
        <dbReference type="ARBA" id="ARBA00022692"/>
    </source>
</evidence>
<evidence type="ECO:0000256" key="17">
    <source>
        <dbReference type="ARBA" id="ARBA00058961"/>
    </source>
</evidence>
<dbReference type="InterPro" id="IPR000742">
    <property type="entry name" value="EGF"/>
</dbReference>
<dbReference type="FunFam" id="1.10.510.10:FF:000084">
    <property type="entry name" value="Wall-associated receptor kinase 2"/>
    <property type="match status" value="2"/>
</dbReference>
<evidence type="ECO:0000256" key="10">
    <source>
        <dbReference type="ARBA" id="ARBA00022777"/>
    </source>
</evidence>
<dbReference type="SMART" id="SM00181">
    <property type="entry name" value="EGF"/>
    <property type="match status" value="4"/>
</dbReference>
<dbReference type="FunFam" id="2.10.25.10:FF:000038">
    <property type="entry name" value="Fibrillin 2"/>
    <property type="match status" value="2"/>
</dbReference>
<comment type="function">
    <text evidence="17">Serine/threonine-protein kinase that may function as a signaling receptor of extracellular matrix component. Binding to pectin may have significance in the control of cell expansion, morphogenesis and development.</text>
</comment>
<dbReference type="PROSITE" id="PS00108">
    <property type="entry name" value="PROTEIN_KINASE_ST"/>
    <property type="match status" value="2"/>
</dbReference>
<feature type="domain" description="EGF-like" evidence="22">
    <location>
        <begin position="104"/>
        <end position="143"/>
    </location>
</feature>
<dbReference type="OrthoDB" id="4062651at2759"/>
<dbReference type="Gene3D" id="1.10.510.10">
    <property type="entry name" value="Transferase(Phosphotransferase) domain 1"/>
    <property type="match status" value="2"/>
</dbReference>
<evidence type="ECO:0000256" key="18">
    <source>
        <dbReference type="PROSITE-ProRule" id="PRU00076"/>
    </source>
</evidence>
<dbReference type="EMBL" id="WJXA01000004">
    <property type="protein sequence ID" value="KAF7145123.1"/>
    <property type="molecule type" value="Genomic_DNA"/>
</dbReference>
<dbReference type="PANTHER" id="PTHR27005">
    <property type="entry name" value="WALL-ASSOCIATED RECEPTOR KINASE-LIKE 21"/>
    <property type="match status" value="1"/>
</dbReference>
<dbReference type="Pfam" id="PF07714">
    <property type="entry name" value="PK_Tyr_Ser-Thr"/>
    <property type="match status" value="1"/>
</dbReference>
<dbReference type="InterPro" id="IPR024731">
    <property type="entry name" value="NELL2-like_EGF"/>
</dbReference>
<dbReference type="InterPro" id="IPR001245">
    <property type="entry name" value="Ser-Thr/Tyr_kinase_cat_dom"/>
</dbReference>
<dbReference type="SMART" id="SM00179">
    <property type="entry name" value="EGF_CA"/>
    <property type="match status" value="2"/>
</dbReference>
<dbReference type="GO" id="GO:0005886">
    <property type="term" value="C:plasma membrane"/>
    <property type="evidence" value="ECO:0007669"/>
    <property type="project" value="TreeGrafter"/>
</dbReference>
<evidence type="ECO:0000256" key="3">
    <source>
        <dbReference type="ARBA" id="ARBA00022536"/>
    </source>
</evidence>
<keyword evidence="24" id="KW-1185">Reference proteome</keyword>
<dbReference type="GO" id="GO:0005509">
    <property type="term" value="F:calcium ion binding"/>
    <property type="evidence" value="ECO:0007669"/>
    <property type="project" value="InterPro"/>
</dbReference>
<dbReference type="PROSITE" id="PS50026">
    <property type="entry name" value="EGF_3"/>
    <property type="match status" value="2"/>
</dbReference>
<feature type="binding site" evidence="19">
    <location>
        <position position="263"/>
    </location>
    <ligand>
        <name>ATP</name>
        <dbReference type="ChEBI" id="CHEBI:30616"/>
    </ligand>
</feature>
<dbReference type="PROSITE" id="PS00010">
    <property type="entry name" value="ASX_HYDROXYL"/>
    <property type="match status" value="2"/>
</dbReference>
<accession>A0A834LRK3</accession>
<dbReference type="FunFam" id="3.30.200.20:FF:000043">
    <property type="entry name" value="Wall-associated receptor kinase 2"/>
    <property type="match status" value="2"/>
</dbReference>
<organism evidence="23 24">
    <name type="scientific">Rhododendron simsii</name>
    <name type="common">Sims's rhododendron</name>
    <dbReference type="NCBI Taxonomy" id="118357"/>
    <lineage>
        <taxon>Eukaryota</taxon>
        <taxon>Viridiplantae</taxon>
        <taxon>Streptophyta</taxon>
        <taxon>Embryophyta</taxon>
        <taxon>Tracheophyta</taxon>
        <taxon>Spermatophyta</taxon>
        <taxon>Magnoliopsida</taxon>
        <taxon>eudicotyledons</taxon>
        <taxon>Gunneridae</taxon>
        <taxon>Pentapetalae</taxon>
        <taxon>asterids</taxon>
        <taxon>Ericales</taxon>
        <taxon>Ericaceae</taxon>
        <taxon>Ericoideae</taxon>
        <taxon>Rhodoreae</taxon>
        <taxon>Rhododendron</taxon>
    </lineage>
</organism>
<evidence type="ECO:0000256" key="5">
    <source>
        <dbReference type="ARBA" id="ARBA00022679"/>
    </source>
</evidence>
<evidence type="ECO:0000256" key="19">
    <source>
        <dbReference type="PROSITE-ProRule" id="PRU10141"/>
    </source>
</evidence>
<keyword evidence="7" id="KW-0732">Signal</keyword>
<evidence type="ECO:0000256" key="12">
    <source>
        <dbReference type="ARBA" id="ARBA00022989"/>
    </source>
</evidence>
<feature type="domain" description="Protein kinase" evidence="21">
    <location>
        <begin position="781"/>
        <end position="1049"/>
    </location>
</feature>
<evidence type="ECO:0000256" key="15">
    <source>
        <dbReference type="ARBA" id="ARBA00047558"/>
    </source>
</evidence>
<keyword evidence="5" id="KW-0808">Transferase</keyword>
<feature type="domain" description="EGF-like" evidence="22">
    <location>
        <begin position="655"/>
        <end position="691"/>
    </location>
</feature>
<comment type="catalytic activity">
    <reaction evidence="15">
        <text>L-seryl-[protein] + ATP = O-phospho-L-seryl-[protein] + ADP + H(+)</text>
        <dbReference type="Rhea" id="RHEA:17989"/>
        <dbReference type="Rhea" id="RHEA-COMP:9863"/>
        <dbReference type="Rhea" id="RHEA-COMP:11604"/>
        <dbReference type="ChEBI" id="CHEBI:15378"/>
        <dbReference type="ChEBI" id="CHEBI:29999"/>
        <dbReference type="ChEBI" id="CHEBI:30616"/>
        <dbReference type="ChEBI" id="CHEBI:83421"/>
        <dbReference type="ChEBI" id="CHEBI:456216"/>
    </reaction>
</comment>
<dbReference type="InterPro" id="IPR000152">
    <property type="entry name" value="EGF-type_Asp/Asn_hydroxyl_site"/>
</dbReference>
<evidence type="ECO:0000256" key="7">
    <source>
        <dbReference type="ARBA" id="ARBA00022729"/>
    </source>
</evidence>
<dbReference type="Gene3D" id="2.10.25.10">
    <property type="entry name" value="Laminin"/>
    <property type="match status" value="3"/>
</dbReference>
<evidence type="ECO:0000256" key="1">
    <source>
        <dbReference type="ARBA" id="ARBA00004479"/>
    </source>
</evidence>
<keyword evidence="6 20" id="KW-0812">Transmembrane</keyword>
<dbReference type="InterPro" id="IPR045274">
    <property type="entry name" value="WAK-like"/>
</dbReference>
<proteinExistence type="predicted"/>
<evidence type="ECO:0000313" key="24">
    <source>
        <dbReference type="Proteomes" id="UP000626092"/>
    </source>
</evidence>
<protein>
    <submittedName>
        <fullName evidence="23">Uncharacterized protein</fullName>
    </submittedName>
</protein>
<dbReference type="GO" id="GO:0005524">
    <property type="term" value="F:ATP binding"/>
    <property type="evidence" value="ECO:0007669"/>
    <property type="project" value="UniProtKB-UniRule"/>
</dbReference>
<name>A0A834LRK3_RHOSS</name>
<keyword evidence="11 19" id="KW-0067">ATP-binding</keyword>
<dbReference type="Proteomes" id="UP000626092">
    <property type="component" value="Unassembled WGS sequence"/>
</dbReference>
<evidence type="ECO:0000313" key="23">
    <source>
        <dbReference type="EMBL" id="KAF7145123.1"/>
    </source>
</evidence>
<dbReference type="Pfam" id="PF00069">
    <property type="entry name" value="Pkinase"/>
    <property type="match status" value="1"/>
</dbReference>
<evidence type="ECO:0000256" key="2">
    <source>
        <dbReference type="ARBA" id="ARBA00022527"/>
    </source>
</evidence>
<keyword evidence="3 18" id="KW-0245">EGF-like domain</keyword>
<keyword evidence="8" id="KW-0677">Repeat</keyword>
<dbReference type="InterPro" id="IPR008271">
    <property type="entry name" value="Ser/Thr_kinase_AS"/>
</dbReference>